<keyword evidence="6" id="KW-1185">Reference proteome</keyword>
<dbReference type="AlphaFoldDB" id="A0A314UDA9"/>
<keyword evidence="2" id="KW-0547">Nucleotide-binding</keyword>
<evidence type="ECO:0000313" key="5">
    <source>
        <dbReference type="EMBL" id="PQM35038.1"/>
    </source>
</evidence>
<dbReference type="GO" id="GO:0140662">
    <property type="term" value="F:ATP-dependent protein folding chaperone"/>
    <property type="evidence" value="ECO:0007669"/>
    <property type="project" value="InterPro"/>
</dbReference>
<dbReference type="InterPro" id="IPR001404">
    <property type="entry name" value="Hsp90_fam"/>
</dbReference>
<dbReference type="PANTHER" id="PTHR11528">
    <property type="entry name" value="HEAT SHOCK PROTEIN 90 FAMILY MEMBER"/>
    <property type="match status" value="1"/>
</dbReference>
<dbReference type="GO" id="GO:0016887">
    <property type="term" value="F:ATP hydrolysis activity"/>
    <property type="evidence" value="ECO:0007669"/>
    <property type="project" value="InterPro"/>
</dbReference>
<evidence type="ECO:0000256" key="4">
    <source>
        <dbReference type="ARBA" id="ARBA00023186"/>
    </source>
</evidence>
<keyword evidence="4" id="KW-0143">Chaperone</keyword>
<proteinExistence type="inferred from homology"/>
<comment type="similarity">
    <text evidence="1">Belongs to the heat shock protein 90 family.</text>
</comment>
<evidence type="ECO:0000256" key="2">
    <source>
        <dbReference type="ARBA" id="ARBA00022741"/>
    </source>
</evidence>
<name>A0A314UDA9_PRUYE</name>
<evidence type="ECO:0000256" key="3">
    <source>
        <dbReference type="ARBA" id="ARBA00022840"/>
    </source>
</evidence>
<dbReference type="Gene3D" id="3.30.565.10">
    <property type="entry name" value="Histidine kinase-like ATPase, C-terminal domain"/>
    <property type="match status" value="1"/>
</dbReference>
<keyword evidence="3" id="KW-0067">ATP-binding</keyword>
<dbReference type="EMBL" id="PJQY01003725">
    <property type="protein sequence ID" value="PQM35038.1"/>
    <property type="molecule type" value="Genomic_DNA"/>
</dbReference>
<dbReference type="GO" id="GO:0051082">
    <property type="term" value="F:unfolded protein binding"/>
    <property type="evidence" value="ECO:0007669"/>
    <property type="project" value="InterPro"/>
</dbReference>
<dbReference type="STRING" id="2094558.A0A314UDA9"/>
<dbReference type="OrthoDB" id="28737at2759"/>
<evidence type="ECO:0000313" key="6">
    <source>
        <dbReference type="Proteomes" id="UP000250321"/>
    </source>
</evidence>
<dbReference type="SUPFAM" id="SSF55874">
    <property type="entry name" value="ATPase domain of HSP90 chaperone/DNA topoisomerase II/histidine kinase"/>
    <property type="match status" value="1"/>
</dbReference>
<dbReference type="InterPro" id="IPR036890">
    <property type="entry name" value="HATPase_C_sf"/>
</dbReference>
<evidence type="ECO:0000256" key="1">
    <source>
        <dbReference type="ARBA" id="ARBA00008239"/>
    </source>
</evidence>
<comment type="caution">
    <text evidence="5">The sequence shown here is derived from an EMBL/GenBank/DDBJ whole genome shotgun (WGS) entry which is preliminary data.</text>
</comment>
<reference evidence="5 6" key="1">
    <citation type="submission" date="2018-02" db="EMBL/GenBank/DDBJ databases">
        <title>Draft genome of wild Prunus yedoensis var. nudiflora.</title>
        <authorList>
            <person name="Baek S."/>
            <person name="Kim J.-H."/>
            <person name="Choi K."/>
            <person name="Kim G.-B."/>
            <person name="Cho A."/>
            <person name="Jang H."/>
            <person name="Shin C.-H."/>
            <person name="Yu H.-J."/>
            <person name="Mun J.-H."/>
        </authorList>
    </citation>
    <scope>NUCLEOTIDE SEQUENCE [LARGE SCALE GENOMIC DNA]</scope>
    <source>
        <strain evidence="6">cv. Jeju island</strain>
        <tissue evidence="5">Leaf</tissue>
    </source>
</reference>
<gene>
    <name evidence="5" type="ORF">Pyn_24959</name>
</gene>
<sequence>MDQHKTDDNLHYTGGLTRVLATNVSISFAVSSLNLNADADGDCKKKEDEDDFSFACSNPDGSLISTDDIFQNGKIHLVNNLGTIARSGTKEFMEALAAGASLVADKVIVTTKHNDDEQYVWEPLRFNIYGMWSNEGSINYANEMM</sequence>
<dbReference type="GO" id="GO:0005524">
    <property type="term" value="F:ATP binding"/>
    <property type="evidence" value="ECO:0007669"/>
    <property type="project" value="UniProtKB-KW"/>
</dbReference>
<organism evidence="5 6">
    <name type="scientific">Prunus yedoensis var. nudiflora</name>
    <dbReference type="NCBI Taxonomy" id="2094558"/>
    <lineage>
        <taxon>Eukaryota</taxon>
        <taxon>Viridiplantae</taxon>
        <taxon>Streptophyta</taxon>
        <taxon>Embryophyta</taxon>
        <taxon>Tracheophyta</taxon>
        <taxon>Spermatophyta</taxon>
        <taxon>Magnoliopsida</taxon>
        <taxon>eudicotyledons</taxon>
        <taxon>Gunneridae</taxon>
        <taxon>Pentapetalae</taxon>
        <taxon>rosids</taxon>
        <taxon>fabids</taxon>
        <taxon>Rosales</taxon>
        <taxon>Rosaceae</taxon>
        <taxon>Amygdaloideae</taxon>
        <taxon>Amygdaleae</taxon>
        <taxon>Prunus</taxon>
    </lineage>
</organism>
<accession>A0A314UDA9</accession>
<keyword evidence="5" id="KW-0346">Stress response</keyword>
<protein>
    <submittedName>
        <fullName evidence="5">Heat shock protein 90-2-like</fullName>
    </submittedName>
</protein>
<dbReference type="Proteomes" id="UP000250321">
    <property type="component" value="Unassembled WGS sequence"/>
</dbReference>